<organism evidence="1 2">
    <name type="scientific">Gigaspora margarita</name>
    <dbReference type="NCBI Taxonomy" id="4874"/>
    <lineage>
        <taxon>Eukaryota</taxon>
        <taxon>Fungi</taxon>
        <taxon>Fungi incertae sedis</taxon>
        <taxon>Mucoromycota</taxon>
        <taxon>Glomeromycotina</taxon>
        <taxon>Glomeromycetes</taxon>
        <taxon>Diversisporales</taxon>
        <taxon>Gigasporaceae</taxon>
        <taxon>Gigaspora</taxon>
    </lineage>
</organism>
<name>A0ABN7VJ39_GIGMA</name>
<proteinExistence type="predicted"/>
<gene>
    <name evidence="1" type="ORF">GMARGA_LOCUS19275</name>
</gene>
<keyword evidence="2" id="KW-1185">Reference proteome</keyword>
<protein>
    <submittedName>
        <fullName evidence="1">36761_t:CDS:1</fullName>
    </submittedName>
</protein>
<evidence type="ECO:0000313" key="2">
    <source>
        <dbReference type="Proteomes" id="UP000789901"/>
    </source>
</evidence>
<dbReference type="EMBL" id="CAJVQB010015959">
    <property type="protein sequence ID" value="CAG8777631.1"/>
    <property type="molecule type" value="Genomic_DNA"/>
</dbReference>
<accession>A0ABN7VJ39</accession>
<comment type="caution">
    <text evidence="1">The sequence shown here is derived from an EMBL/GenBank/DDBJ whole genome shotgun (WGS) entry which is preliminary data.</text>
</comment>
<sequence>MLQVHKHKIDLDNLDFNRSYTLKEFEYINEQLKTRTLIVDGEPVNLFELDEKGHLIAIPQHHTIAKRLFSKSQDNLEIGSLVVGMVEVVPVHKANSISTSEAIGRLEPPDIAYTPKNIDRNLNPQQKTWMERCQRRKYFTLDIEMTPSETSESENDLEINCPECDETFTE</sequence>
<evidence type="ECO:0000313" key="1">
    <source>
        <dbReference type="EMBL" id="CAG8777631.1"/>
    </source>
</evidence>
<reference evidence="1 2" key="1">
    <citation type="submission" date="2021-06" db="EMBL/GenBank/DDBJ databases">
        <authorList>
            <person name="Kallberg Y."/>
            <person name="Tangrot J."/>
            <person name="Rosling A."/>
        </authorList>
    </citation>
    <scope>NUCLEOTIDE SEQUENCE [LARGE SCALE GENOMIC DNA]</scope>
    <source>
        <strain evidence="1 2">120-4 pot B 10/14</strain>
    </source>
</reference>
<feature type="non-terminal residue" evidence="1">
    <location>
        <position position="170"/>
    </location>
</feature>
<dbReference type="Proteomes" id="UP000789901">
    <property type="component" value="Unassembled WGS sequence"/>
</dbReference>